<dbReference type="OrthoDB" id="9807532at2"/>
<accession>A0A5S5D8E5</accession>
<name>A0A5S5D8E5_9SPHI</name>
<evidence type="ECO:0000313" key="2">
    <source>
        <dbReference type="Proteomes" id="UP000325105"/>
    </source>
</evidence>
<dbReference type="GO" id="GO:0006979">
    <property type="term" value="P:response to oxidative stress"/>
    <property type="evidence" value="ECO:0007669"/>
    <property type="project" value="InterPro"/>
</dbReference>
<dbReference type="InterPro" id="IPR019904">
    <property type="entry name" value="Peroxiredoxin_OsmC"/>
</dbReference>
<dbReference type="PANTHER" id="PTHR42830:SF1">
    <property type="entry name" value="OSMOTICALLY INDUCIBLE FAMILY PROTEIN"/>
    <property type="match status" value="1"/>
</dbReference>
<dbReference type="EMBL" id="VNHX01000020">
    <property type="protein sequence ID" value="TYP91326.1"/>
    <property type="molecule type" value="Genomic_DNA"/>
</dbReference>
<dbReference type="Pfam" id="PF02566">
    <property type="entry name" value="OsmC"/>
    <property type="match status" value="1"/>
</dbReference>
<comment type="caution">
    <text evidence="1">The sequence shown here is derived from an EMBL/GenBank/DDBJ whole genome shotgun (WGS) entry which is preliminary data.</text>
</comment>
<dbReference type="PANTHER" id="PTHR42830">
    <property type="entry name" value="OSMOTICALLY INDUCIBLE FAMILY PROTEIN"/>
    <property type="match status" value="1"/>
</dbReference>
<dbReference type="InterPro" id="IPR036102">
    <property type="entry name" value="OsmC/Ohrsf"/>
</dbReference>
<protein>
    <submittedName>
        <fullName evidence="1">Osmotically inducible protein OsmC</fullName>
    </submittedName>
</protein>
<gene>
    <name evidence="1" type="ORF">BC792_12034</name>
</gene>
<dbReference type="GO" id="GO:0004601">
    <property type="term" value="F:peroxidase activity"/>
    <property type="evidence" value="ECO:0007669"/>
    <property type="project" value="InterPro"/>
</dbReference>
<keyword evidence="2" id="KW-1185">Reference proteome</keyword>
<dbReference type="Proteomes" id="UP000325105">
    <property type="component" value="Unassembled WGS sequence"/>
</dbReference>
<dbReference type="InterPro" id="IPR052707">
    <property type="entry name" value="OsmC_Ohr_Peroxiredoxin"/>
</dbReference>
<proteinExistence type="predicted"/>
<dbReference type="RefSeq" id="WP_148909610.1">
    <property type="nucleotide sequence ID" value="NZ_VNHX01000020.1"/>
</dbReference>
<dbReference type="Gene3D" id="3.30.300.20">
    <property type="match status" value="1"/>
</dbReference>
<dbReference type="AlphaFoldDB" id="A0A5S5D8E5"/>
<evidence type="ECO:0000313" key="1">
    <source>
        <dbReference type="EMBL" id="TYP91326.1"/>
    </source>
</evidence>
<reference evidence="1 2" key="1">
    <citation type="submission" date="2019-07" db="EMBL/GenBank/DDBJ databases">
        <title>Genomic Encyclopedia of Archaeal and Bacterial Type Strains, Phase II (KMG-II): from individual species to whole genera.</title>
        <authorList>
            <person name="Goeker M."/>
        </authorList>
    </citation>
    <scope>NUCLEOTIDE SEQUENCE [LARGE SCALE GENOMIC DNA]</scope>
    <source>
        <strain evidence="1 2">DSM 18850</strain>
    </source>
</reference>
<dbReference type="InterPro" id="IPR015946">
    <property type="entry name" value="KH_dom-like_a/b"/>
</dbReference>
<sequence>MQSKITAVWQGSFKEGSGKLDAAHSSLHNVTFAPVFAKNETTAISNPEELLESAHATCYNLTLSYILSQAGIRAEKLETSAELTLKNKVITNSDLTLTAKIPDITEEQFQGFAQKAKEMCAVGNAIKAEISLKATLE</sequence>
<organism evidence="1 2">
    <name type="scientific">Sphingobacterium allocomposti</name>
    <dbReference type="NCBI Taxonomy" id="415956"/>
    <lineage>
        <taxon>Bacteria</taxon>
        <taxon>Pseudomonadati</taxon>
        <taxon>Bacteroidota</taxon>
        <taxon>Sphingobacteriia</taxon>
        <taxon>Sphingobacteriales</taxon>
        <taxon>Sphingobacteriaceae</taxon>
        <taxon>Sphingobacterium</taxon>
    </lineage>
</organism>
<dbReference type="InterPro" id="IPR003718">
    <property type="entry name" value="OsmC/Ohr_fam"/>
</dbReference>
<dbReference type="SUPFAM" id="SSF82784">
    <property type="entry name" value="OsmC-like"/>
    <property type="match status" value="1"/>
</dbReference>
<dbReference type="NCBIfam" id="TIGR03562">
    <property type="entry name" value="osmo_induc_OsmC"/>
    <property type="match status" value="1"/>
</dbReference>